<dbReference type="GO" id="GO:0003677">
    <property type="term" value="F:DNA binding"/>
    <property type="evidence" value="ECO:0007669"/>
    <property type="project" value="UniProtKB-KW"/>
</dbReference>
<comment type="similarity">
    <text evidence="1">Belongs to the LysR transcriptional regulatory family.</text>
</comment>
<dbReference type="SUPFAM" id="SSF53850">
    <property type="entry name" value="Periplasmic binding protein-like II"/>
    <property type="match status" value="1"/>
</dbReference>
<evidence type="ECO:0000256" key="4">
    <source>
        <dbReference type="ARBA" id="ARBA00023163"/>
    </source>
</evidence>
<evidence type="ECO:0000256" key="3">
    <source>
        <dbReference type="ARBA" id="ARBA00023125"/>
    </source>
</evidence>
<keyword evidence="2" id="KW-0805">Transcription regulation</keyword>
<dbReference type="Pfam" id="PF00126">
    <property type="entry name" value="HTH_1"/>
    <property type="match status" value="1"/>
</dbReference>
<dbReference type="PANTHER" id="PTHR30118:SF6">
    <property type="entry name" value="HTH-TYPE TRANSCRIPTIONAL REGULATOR LEUO"/>
    <property type="match status" value="1"/>
</dbReference>
<dbReference type="InterPro" id="IPR005119">
    <property type="entry name" value="LysR_subst-bd"/>
</dbReference>
<dbReference type="EMBL" id="FOLD01000017">
    <property type="protein sequence ID" value="SFD14107.1"/>
    <property type="molecule type" value="Genomic_DNA"/>
</dbReference>
<feature type="domain" description="HTH lysR-type" evidence="5">
    <location>
        <begin position="6"/>
        <end position="63"/>
    </location>
</feature>
<dbReference type="PANTHER" id="PTHR30118">
    <property type="entry name" value="HTH-TYPE TRANSCRIPTIONAL REGULATOR LEUO-RELATED"/>
    <property type="match status" value="1"/>
</dbReference>
<protein>
    <submittedName>
        <fullName evidence="6">Transcriptional regulator, LysR family</fullName>
    </submittedName>
</protein>
<evidence type="ECO:0000259" key="5">
    <source>
        <dbReference type="PROSITE" id="PS50931"/>
    </source>
</evidence>
<evidence type="ECO:0000313" key="6">
    <source>
        <dbReference type="EMBL" id="SFD14107.1"/>
    </source>
</evidence>
<dbReference type="STRING" id="1164594.SAMN05216204_11740"/>
<sequence length="328" mass="36935">MRFNRLDLNLLVALDALLSEKSITRASRRLNLSQSATSGVLARLRDYFRDDLLVQVGRNLILTPLAVSLIEPVRDVLLQIQRTIEIKPEFDPATATREFRLFASDFVSTVLLGELGRRIAAEAPGVSIDISPTTSTPAEQLERGEVELMILPRKYMSESQPTELLFEETYTCIVWTGNTLVGDTLSLDQYMALGHVSSRFGTSLTSFEEHFLKDSGYDRRIEISTTNFTSLPHFVIGTNRIATMHTRLARMLACYYPIRLIAPPIAFPKLEMCMQWNRFLDHDPSHIWLRKMLLEIADAEPARTLSTPMVAAAPAGQVLPLARERKSA</sequence>
<keyword evidence="4" id="KW-0804">Transcription</keyword>
<evidence type="ECO:0000313" key="7">
    <source>
        <dbReference type="Proteomes" id="UP000198639"/>
    </source>
</evidence>
<proteinExistence type="inferred from homology"/>
<dbReference type="PROSITE" id="PS50931">
    <property type="entry name" value="HTH_LYSR"/>
    <property type="match status" value="1"/>
</dbReference>
<reference evidence="7" key="1">
    <citation type="submission" date="2016-10" db="EMBL/GenBank/DDBJ databases">
        <authorList>
            <person name="Varghese N."/>
            <person name="Submissions S."/>
        </authorList>
    </citation>
    <scope>NUCLEOTIDE SEQUENCE [LARGE SCALE GENOMIC DNA]</scope>
    <source>
        <strain evidence="7">CGMCC 1.12041</strain>
    </source>
</reference>
<dbReference type="Proteomes" id="UP000198639">
    <property type="component" value="Unassembled WGS sequence"/>
</dbReference>
<dbReference type="Gene3D" id="1.10.10.10">
    <property type="entry name" value="Winged helix-like DNA-binding domain superfamily/Winged helix DNA-binding domain"/>
    <property type="match status" value="1"/>
</dbReference>
<dbReference type="Pfam" id="PF03466">
    <property type="entry name" value="LysR_substrate"/>
    <property type="match status" value="1"/>
</dbReference>
<evidence type="ECO:0000256" key="1">
    <source>
        <dbReference type="ARBA" id="ARBA00009437"/>
    </source>
</evidence>
<keyword evidence="7" id="KW-1185">Reference proteome</keyword>
<dbReference type="InterPro" id="IPR036388">
    <property type="entry name" value="WH-like_DNA-bd_sf"/>
</dbReference>
<dbReference type="InterPro" id="IPR036390">
    <property type="entry name" value="WH_DNA-bd_sf"/>
</dbReference>
<keyword evidence="3" id="KW-0238">DNA-binding</keyword>
<dbReference type="RefSeq" id="WP_091875330.1">
    <property type="nucleotide sequence ID" value="NZ_FOLD01000017.1"/>
</dbReference>
<dbReference type="InterPro" id="IPR050389">
    <property type="entry name" value="LysR-type_TF"/>
</dbReference>
<dbReference type="AlphaFoldDB" id="A0A1I1PWM1"/>
<dbReference type="Gene3D" id="3.40.190.10">
    <property type="entry name" value="Periplasmic binding protein-like II"/>
    <property type="match status" value="2"/>
</dbReference>
<organism evidence="6 7">
    <name type="scientific">Massilia yuzhufengensis</name>
    <dbReference type="NCBI Taxonomy" id="1164594"/>
    <lineage>
        <taxon>Bacteria</taxon>
        <taxon>Pseudomonadati</taxon>
        <taxon>Pseudomonadota</taxon>
        <taxon>Betaproteobacteria</taxon>
        <taxon>Burkholderiales</taxon>
        <taxon>Oxalobacteraceae</taxon>
        <taxon>Telluria group</taxon>
        <taxon>Massilia</taxon>
    </lineage>
</organism>
<evidence type="ECO:0000256" key="2">
    <source>
        <dbReference type="ARBA" id="ARBA00023015"/>
    </source>
</evidence>
<accession>A0A1I1PWM1</accession>
<name>A0A1I1PWM1_9BURK</name>
<gene>
    <name evidence="6" type="ORF">SAMN05216204_11740</name>
</gene>
<dbReference type="SUPFAM" id="SSF46785">
    <property type="entry name" value="Winged helix' DNA-binding domain"/>
    <property type="match status" value="1"/>
</dbReference>
<dbReference type="InterPro" id="IPR000847">
    <property type="entry name" value="LysR_HTH_N"/>
</dbReference>
<dbReference type="GO" id="GO:0003700">
    <property type="term" value="F:DNA-binding transcription factor activity"/>
    <property type="evidence" value="ECO:0007669"/>
    <property type="project" value="InterPro"/>
</dbReference>
<dbReference type="OrthoDB" id="5495633at2"/>